<feature type="region of interest" description="Disordered" evidence="1">
    <location>
        <begin position="1"/>
        <end position="108"/>
    </location>
</feature>
<protein>
    <recommendedName>
        <fullName evidence="4">Phage associated protein</fullName>
    </recommendedName>
</protein>
<comment type="caution">
    <text evidence="2">The sequence shown here is derived from an EMBL/GenBank/DDBJ whole genome shotgun (WGS) entry which is preliminary data.</text>
</comment>
<dbReference type="EMBL" id="FMTB01000009">
    <property type="protein sequence ID" value="SCW09973.1"/>
    <property type="molecule type" value="Genomic_DNA"/>
</dbReference>
<reference evidence="2 3" key="1">
    <citation type="submission" date="2016-09" db="EMBL/GenBank/DDBJ databases">
        <authorList>
            <person name="Kumanski S."/>
            <person name="Beatrice B."/>
        </authorList>
    </citation>
    <scope>NUCLEOTIDE SEQUENCE [LARGE SCALE GENOMIC DNA]</scope>
    <source>
        <strain evidence="2">Mankind</strain>
    </source>
</reference>
<organism evidence="2 3">
    <name type="scientific">Neisseria gonorrhoeae</name>
    <dbReference type="NCBI Taxonomy" id="485"/>
    <lineage>
        <taxon>Bacteria</taxon>
        <taxon>Pseudomonadati</taxon>
        <taxon>Pseudomonadota</taxon>
        <taxon>Betaproteobacteria</taxon>
        <taxon>Neisseriales</taxon>
        <taxon>Neisseriaceae</taxon>
        <taxon>Neisseria</taxon>
    </lineage>
</organism>
<evidence type="ECO:0008006" key="4">
    <source>
        <dbReference type="Google" id="ProtNLM"/>
    </source>
</evidence>
<dbReference type="AlphaFoldDB" id="A0AB74ENA8"/>
<sequence>MSERVGGKTCQRDASDKGVELGQRAQARPTAVVEQNGKDVGKQKGGEHHPKDNPPRQVRTENADGQVGGEEDEGKGKRAPSGVDAENPEGELHQIVAGGDDEDMEKHQPEESLLLLCGGQCVHKNLSERRSDGIPYRRNAV</sequence>
<evidence type="ECO:0000256" key="1">
    <source>
        <dbReference type="SAM" id="MobiDB-lite"/>
    </source>
</evidence>
<proteinExistence type="predicted"/>
<gene>
    <name evidence="2" type="ORF">ESCNG_170015</name>
</gene>
<feature type="compositionally biased region" description="Basic and acidic residues" evidence="1">
    <location>
        <begin position="1"/>
        <end position="19"/>
    </location>
</feature>
<evidence type="ECO:0000313" key="3">
    <source>
        <dbReference type="Proteomes" id="UP000182484"/>
    </source>
</evidence>
<evidence type="ECO:0000313" key="2">
    <source>
        <dbReference type="EMBL" id="SCW09973.1"/>
    </source>
</evidence>
<feature type="compositionally biased region" description="Basic and acidic residues" evidence="1">
    <location>
        <begin position="36"/>
        <end position="62"/>
    </location>
</feature>
<accession>A0AB74ENA8</accession>
<dbReference type="Proteomes" id="UP000182484">
    <property type="component" value="Unassembled WGS sequence"/>
</dbReference>
<name>A0AB74ENA8_NEIGO</name>